<dbReference type="KEGG" id="haz:A9404_01915"/>
<organism evidence="1 2">
    <name type="scientific">Halothiobacillus diazotrophicus</name>
    <dbReference type="NCBI Taxonomy" id="1860122"/>
    <lineage>
        <taxon>Bacteria</taxon>
        <taxon>Pseudomonadati</taxon>
        <taxon>Pseudomonadota</taxon>
        <taxon>Gammaproteobacteria</taxon>
        <taxon>Chromatiales</taxon>
        <taxon>Halothiobacillaceae</taxon>
        <taxon>Halothiobacillus</taxon>
    </lineage>
</organism>
<sequence length="105" mass="11952">MSAASPTATDYLQLFERYGTDFGPAYLAPEDERYRLLFDQICRLLVAPSSFNQAMPQEFRQAAKRYLAGEASTLAHLRDPQNRHFMLSDLHDYVHLTAHMGGSGW</sequence>
<dbReference type="AlphaFoldDB" id="A0A191ZEK3"/>
<dbReference type="Proteomes" id="UP000078596">
    <property type="component" value="Chromosome"/>
</dbReference>
<protein>
    <submittedName>
        <fullName evidence="1">Uncharacterized protein</fullName>
    </submittedName>
</protein>
<keyword evidence="2" id="KW-1185">Reference proteome</keyword>
<proteinExistence type="predicted"/>
<gene>
    <name evidence="1" type="ORF">A9404_01915</name>
</gene>
<dbReference type="RefSeq" id="WP_066098163.1">
    <property type="nucleotide sequence ID" value="NZ_CP016027.1"/>
</dbReference>
<accession>A0A191ZEK3</accession>
<evidence type="ECO:0000313" key="1">
    <source>
        <dbReference type="EMBL" id="ANJ66299.1"/>
    </source>
</evidence>
<dbReference type="STRING" id="1860122.A9404_01915"/>
<dbReference type="EMBL" id="CP016027">
    <property type="protein sequence ID" value="ANJ66299.1"/>
    <property type="molecule type" value="Genomic_DNA"/>
</dbReference>
<name>A0A191ZEK3_9GAMM</name>
<evidence type="ECO:0000313" key="2">
    <source>
        <dbReference type="Proteomes" id="UP000078596"/>
    </source>
</evidence>
<dbReference type="OrthoDB" id="6386778at2"/>
<reference evidence="1 2" key="1">
    <citation type="submission" date="2016-06" db="EMBL/GenBank/DDBJ databases">
        <title>Insight into the functional genes involving in sulfur oxidation in Pearl River water.</title>
        <authorList>
            <person name="Luo J."/>
            <person name="Tan X."/>
            <person name="Lin W."/>
        </authorList>
    </citation>
    <scope>NUCLEOTIDE SEQUENCE [LARGE SCALE GENOMIC DNA]</scope>
    <source>
        <strain evidence="1 2">LS2</strain>
    </source>
</reference>